<evidence type="ECO:0000256" key="1">
    <source>
        <dbReference type="SAM" id="MobiDB-lite"/>
    </source>
</evidence>
<organism evidence="3 4">
    <name type="scientific">Blyttiomyces helicus</name>
    <dbReference type="NCBI Taxonomy" id="388810"/>
    <lineage>
        <taxon>Eukaryota</taxon>
        <taxon>Fungi</taxon>
        <taxon>Fungi incertae sedis</taxon>
        <taxon>Chytridiomycota</taxon>
        <taxon>Chytridiomycota incertae sedis</taxon>
        <taxon>Chytridiomycetes</taxon>
        <taxon>Chytridiomycetes incertae sedis</taxon>
        <taxon>Blyttiomyces</taxon>
    </lineage>
</organism>
<dbReference type="EMBL" id="KZ996397">
    <property type="protein sequence ID" value="RKO88920.1"/>
    <property type="molecule type" value="Genomic_DNA"/>
</dbReference>
<sequence>MNFTALALAAAAVSLPFASAQHKITFSSAQGWIDDEKVWFYNFGPHSTPGTANGSTIALAPIWVPSYRKLKELLADEDLTNGTKAGNNIINAIPCDAGYSDLWKVNFVTVPATYPLNAFKSAADVLAAAANPSGVTINSTAATLMVNCPVVPFGSTAVDTSGSATATVPKYVNGWYKGAPVFYFDFGPVTTINTDPVYHISLANGTITDPGVFEGYSTPFWNLNIVTVPASVAGTDILRSQSEILATKYPINNTALVVNCPFAYASTTATPPSTSPTASTSTDPTATGMHSGADAVKTSVVVTLAMVGAVAFLFL</sequence>
<proteinExistence type="predicted"/>
<evidence type="ECO:0000313" key="4">
    <source>
        <dbReference type="Proteomes" id="UP000269721"/>
    </source>
</evidence>
<feature type="signal peptide" evidence="2">
    <location>
        <begin position="1"/>
        <end position="20"/>
    </location>
</feature>
<dbReference type="AlphaFoldDB" id="A0A4P9WD98"/>
<protein>
    <submittedName>
        <fullName evidence="3">Uncharacterized protein</fullName>
    </submittedName>
</protein>
<evidence type="ECO:0000313" key="3">
    <source>
        <dbReference type="EMBL" id="RKO88920.1"/>
    </source>
</evidence>
<gene>
    <name evidence="3" type="ORF">BDK51DRAFT_27632</name>
</gene>
<keyword evidence="4" id="KW-1185">Reference proteome</keyword>
<evidence type="ECO:0000256" key="2">
    <source>
        <dbReference type="SAM" id="SignalP"/>
    </source>
</evidence>
<dbReference type="OrthoDB" id="2127057at2759"/>
<reference evidence="4" key="1">
    <citation type="journal article" date="2018" name="Nat. Microbiol.">
        <title>Leveraging single-cell genomics to expand the fungal tree of life.</title>
        <authorList>
            <person name="Ahrendt S.R."/>
            <person name="Quandt C.A."/>
            <person name="Ciobanu D."/>
            <person name="Clum A."/>
            <person name="Salamov A."/>
            <person name="Andreopoulos B."/>
            <person name="Cheng J.F."/>
            <person name="Woyke T."/>
            <person name="Pelin A."/>
            <person name="Henrissat B."/>
            <person name="Reynolds N.K."/>
            <person name="Benny G.L."/>
            <person name="Smith M.E."/>
            <person name="James T.Y."/>
            <person name="Grigoriev I.V."/>
        </authorList>
    </citation>
    <scope>NUCLEOTIDE SEQUENCE [LARGE SCALE GENOMIC DNA]</scope>
</reference>
<feature type="chain" id="PRO_5020212252" evidence="2">
    <location>
        <begin position="21"/>
        <end position="315"/>
    </location>
</feature>
<feature type="region of interest" description="Disordered" evidence="1">
    <location>
        <begin position="268"/>
        <end position="288"/>
    </location>
</feature>
<accession>A0A4P9WD98</accession>
<keyword evidence="2" id="KW-0732">Signal</keyword>
<name>A0A4P9WD98_9FUNG</name>
<feature type="compositionally biased region" description="Low complexity" evidence="1">
    <location>
        <begin position="268"/>
        <end position="287"/>
    </location>
</feature>
<dbReference type="Proteomes" id="UP000269721">
    <property type="component" value="Unassembled WGS sequence"/>
</dbReference>